<comment type="caution">
    <text evidence="2">The sequence shown here is derived from an EMBL/GenBank/DDBJ whole genome shotgun (WGS) entry which is preliminary data.</text>
</comment>
<gene>
    <name evidence="2" type="ORF">MGAL_10B055916</name>
</gene>
<dbReference type="Gene3D" id="2.60.120.40">
    <property type="match status" value="1"/>
</dbReference>
<evidence type="ECO:0000313" key="2">
    <source>
        <dbReference type="EMBL" id="VDI74057.1"/>
    </source>
</evidence>
<dbReference type="InterPro" id="IPR008983">
    <property type="entry name" value="Tumour_necrosis_fac-like_dom"/>
</dbReference>
<dbReference type="OrthoDB" id="10346098at2759"/>
<keyword evidence="3" id="KW-1185">Reference proteome</keyword>
<dbReference type="EMBL" id="UYJE01009499">
    <property type="protein sequence ID" value="VDI74057.1"/>
    <property type="molecule type" value="Genomic_DNA"/>
</dbReference>
<protein>
    <recommendedName>
        <fullName evidence="1">C1q domain-containing protein</fullName>
    </recommendedName>
</protein>
<evidence type="ECO:0000259" key="1">
    <source>
        <dbReference type="Pfam" id="PF00386"/>
    </source>
</evidence>
<dbReference type="InterPro" id="IPR001073">
    <property type="entry name" value="C1q_dom"/>
</dbReference>
<sequence>MSHDLEQKWNDLNDRVIVIVYAEPRTYTGGQVVLFSDVAISYGFGNSNTLTTSGQFICEKSGLYQLAVYITTDDPNASLDIYKNNIFIGAAYGSITQYYQIISLASILRLNANDTLKVTFGRGFVNGKPKSAFSIIQIK</sequence>
<dbReference type="SUPFAM" id="SSF49842">
    <property type="entry name" value="TNF-like"/>
    <property type="match status" value="1"/>
</dbReference>
<organism evidence="2 3">
    <name type="scientific">Mytilus galloprovincialis</name>
    <name type="common">Mediterranean mussel</name>
    <dbReference type="NCBI Taxonomy" id="29158"/>
    <lineage>
        <taxon>Eukaryota</taxon>
        <taxon>Metazoa</taxon>
        <taxon>Spiralia</taxon>
        <taxon>Lophotrochozoa</taxon>
        <taxon>Mollusca</taxon>
        <taxon>Bivalvia</taxon>
        <taxon>Autobranchia</taxon>
        <taxon>Pteriomorphia</taxon>
        <taxon>Mytilida</taxon>
        <taxon>Mytiloidea</taxon>
        <taxon>Mytilidae</taxon>
        <taxon>Mytilinae</taxon>
        <taxon>Mytilus</taxon>
    </lineage>
</organism>
<dbReference type="Pfam" id="PF00386">
    <property type="entry name" value="C1q"/>
    <property type="match status" value="1"/>
</dbReference>
<accession>A0A8B6H425</accession>
<evidence type="ECO:0000313" key="3">
    <source>
        <dbReference type="Proteomes" id="UP000596742"/>
    </source>
</evidence>
<feature type="domain" description="C1q" evidence="1">
    <location>
        <begin position="30"/>
        <end position="123"/>
    </location>
</feature>
<reference evidence="2" key="1">
    <citation type="submission" date="2018-11" db="EMBL/GenBank/DDBJ databases">
        <authorList>
            <person name="Alioto T."/>
            <person name="Alioto T."/>
        </authorList>
    </citation>
    <scope>NUCLEOTIDE SEQUENCE</scope>
</reference>
<dbReference type="AlphaFoldDB" id="A0A8B6H425"/>
<proteinExistence type="predicted"/>
<name>A0A8B6H425_MYTGA</name>
<dbReference type="Proteomes" id="UP000596742">
    <property type="component" value="Unassembled WGS sequence"/>
</dbReference>